<evidence type="ECO:0000313" key="1">
    <source>
        <dbReference type="EMBL" id="GIN95876.1"/>
    </source>
</evidence>
<dbReference type="EMBL" id="BORJ01000004">
    <property type="protein sequence ID" value="GIN95876.1"/>
    <property type="molecule type" value="Genomic_DNA"/>
</dbReference>
<accession>A0ABQ4KW88</accession>
<comment type="caution">
    <text evidence="1">The sequence shown here is derived from an EMBL/GenBank/DDBJ whole genome shotgun (WGS) entry which is preliminary data.</text>
</comment>
<name>A0ABQ4KW88_SIMTE</name>
<protein>
    <submittedName>
        <fullName evidence="1">Uncharacterized protein</fullName>
    </submittedName>
</protein>
<gene>
    <name evidence="1" type="ORF">J6TS1_17460</name>
</gene>
<evidence type="ECO:0000313" key="2">
    <source>
        <dbReference type="Proteomes" id="UP000680670"/>
    </source>
</evidence>
<sequence length="45" mass="5191">MTTLGKKTQKILEFSYRGSVRILTIYNGNVPKHCYIILYKICIIG</sequence>
<keyword evidence="2" id="KW-1185">Reference proteome</keyword>
<proteinExistence type="predicted"/>
<dbReference type="Proteomes" id="UP000680670">
    <property type="component" value="Unassembled WGS sequence"/>
</dbReference>
<reference evidence="1 2" key="1">
    <citation type="submission" date="2021-03" db="EMBL/GenBank/DDBJ databases">
        <title>Antimicrobial resistance genes in bacteria isolated from Japanese honey, and their potential for conferring macrolide and lincosamide resistance in the American foulbrood pathogen Paenibacillus larvae.</title>
        <authorList>
            <person name="Okamoto M."/>
            <person name="Kumagai M."/>
            <person name="Kanamori H."/>
            <person name="Takamatsu D."/>
        </authorList>
    </citation>
    <scope>NUCLEOTIDE SEQUENCE [LARGE SCALE GENOMIC DNA]</scope>
    <source>
        <strain evidence="1 2">J6TS1</strain>
    </source>
</reference>
<organism evidence="1 2">
    <name type="scientific">Siminovitchia terrae</name>
    <name type="common">Bacillus terrae</name>
    <dbReference type="NCBI Taxonomy" id="1914933"/>
    <lineage>
        <taxon>Bacteria</taxon>
        <taxon>Bacillati</taxon>
        <taxon>Bacillota</taxon>
        <taxon>Bacilli</taxon>
        <taxon>Bacillales</taxon>
        <taxon>Bacillaceae</taxon>
        <taxon>Siminovitchia</taxon>
    </lineage>
</organism>